<protein>
    <recommendedName>
        <fullName evidence="2">ASCH domain-containing protein</fullName>
    </recommendedName>
</protein>
<dbReference type="InterPro" id="IPR009349">
    <property type="entry name" value="TRIP4/RQT4_C2HC5_Znf"/>
</dbReference>
<organism evidence="3 4">
    <name type="scientific">Dendroctonus ponderosae</name>
    <name type="common">Mountain pine beetle</name>
    <dbReference type="NCBI Taxonomy" id="77166"/>
    <lineage>
        <taxon>Eukaryota</taxon>
        <taxon>Metazoa</taxon>
        <taxon>Ecdysozoa</taxon>
        <taxon>Arthropoda</taxon>
        <taxon>Hexapoda</taxon>
        <taxon>Insecta</taxon>
        <taxon>Pterygota</taxon>
        <taxon>Neoptera</taxon>
        <taxon>Endopterygota</taxon>
        <taxon>Coleoptera</taxon>
        <taxon>Polyphaga</taxon>
        <taxon>Cucujiformia</taxon>
        <taxon>Curculionidae</taxon>
        <taxon>Scolytinae</taxon>
        <taxon>Dendroctonus</taxon>
    </lineage>
</organism>
<proteinExistence type="predicted"/>
<dbReference type="Proteomes" id="UP000019118">
    <property type="component" value="Unassembled WGS sequence"/>
</dbReference>
<dbReference type="AlphaFoldDB" id="A0AAR5Q1E2"/>
<feature type="domain" description="ASCH" evidence="2">
    <location>
        <begin position="320"/>
        <end position="429"/>
    </location>
</feature>
<name>A0AAR5Q1E2_DENPD</name>
<dbReference type="EnsemblMetazoa" id="XM_019911499.1">
    <property type="protein sequence ID" value="XP_019767058.1"/>
    <property type="gene ID" value="LOC109542315"/>
</dbReference>
<dbReference type="SMART" id="SM01022">
    <property type="entry name" value="ASCH"/>
    <property type="match status" value="1"/>
</dbReference>
<dbReference type="GO" id="GO:0072344">
    <property type="term" value="P:rescue of stalled ribosome"/>
    <property type="evidence" value="ECO:0007669"/>
    <property type="project" value="InterPro"/>
</dbReference>
<dbReference type="GO" id="GO:0180022">
    <property type="term" value="C:RQC-trigger complex"/>
    <property type="evidence" value="ECO:0007669"/>
    <property type="project" value="InterPro"/>
</dbReference>
<dbReference type="GO" id="GO:0045893">
    <property type="term" value="P:positive regulation of DNA-templated transcription"/>
    <property type="evidence" value="ECO:0007669"/>
    <property type="project" value="TreeGrafter"/>
</dbReference>
<evidence type="ECO:0000256" key="1">
    <source>
        <dbReference type="SAM" id="MobiDB-lite"/>
    </source>
</evidence>
<dbReference type="PANTHER" id="PTHR12963:SF4">
    <property type="entry name" value="ACTIVATING SIGNAL COINTEGRATOR 1"/>
    <property type="match status" value="1"/>
</dbReference>
<evidence type="ECO:0000259" key="2">
    <source>
        <dbReference type="SMART" id="SM01022"/>
    </source>
</evidence>
<dbReference type="Pfam" id="PF04266">
    <property type="entry name" value="ASCH"/>
    <property type="match status" value="1"/>
</dbReference>
<dbReference type="GO" id="GO:0008270">
    <property type="term" value="F:zinc ion binding"/>
    <property type="evidence" value="ECO:0007669"/>
    <property type="project" value="InterPro"/>
</dbReference>
<reference evidence="3" key="2">
    <citation type="submission" date="2024-08" db="UniProtKB">
        <authorList>
            <consortium name="EnsemblMetazoa"/>
        </authorList>
    </citation>
    <scope>IDENTIFICATION</scope>
</reference>
<dbReference type="CDD" id="cd06554">
    <property type="entry name" value="ASCH_ASC-1_like"/>
    <property type="match status" value="1"/>
</dbReference>
<dbReference type="FunFam" id="2.30.130.30:FF:000006">
    <property type="entry name" value="Putative_zinc_finger_motif_-_C2HC5-type /ASCH_domain_containing_protein_-_putative"/>
    <property type="match status" value="1"/>
</dbReference>
<sequence>MANNQQVVSSLKVILGSNVESNIIAYICSIKNEEDFEEFMHNIVNKQDPAHVNAYNAIKNAIFGGKSKTLMQKQQENAKKSAIASTVESNEKGKTPAQSASGSKKGKKKFRDIKEFQEEKKEKEGRHACDCMGQEHEFMNNCLQCGRIHCFKEGPGPCLFCGNPISIRGEIQSSSNAKALAKPKLNKVFDDDNDYFKMKGKKLEGSKQKMVVALDFASRRVIESTQEDMKLKQLLLEDSIQHLKRVEEVYRNIQKRDQRSLPKHHDGNDELVDLLVQMRHKKPTEREDLGEEDSAMPLIRYNTNILDEDLIATVDQGLCISLHQPYASLLVAGVKRHEGRVWPTTHRGRLWIAAAAKQPEEEEIAALENFYRVFYNDTTLRFPQEYPTGCLLGCVTVEDCLDQEAYKKRFGDNEESTSPYVMICSNPVILPIFYPISGKHKIYPLDAEMHKCAKIALQHAKYI</sequence>
<keyword evidence="4" id="KW-1185">Reference proteome</keyword>
<evidence type="ECO:0000313" key="3">
    <source>
        <dbReference type="EnsemblMetazoa" id="XP_019767058.1"/>
    </source>
</evidence>
<dbReference type="InterPro" id="IPR039128">
    <property type="entry name" value="TRIP4-like"/>
</dbReference>
<dbReference type="InterPro" id="IPR007374">
    <property type="entry name" value="ASCH_domain"/>
</dbReference>
<feature type="region of interest" description="Disordered" evidence="1">
    <location>
        <begin position="74"/>
        <end position="110"/>
    </location>
</feature>
<dbReference type="InterPro" id="IPR015947">
    <property type="entry name" value="PUA-like_sf"/>
</dbReference>
<dbReference type="Gene3D" id="2.30.130.30">
    <property type="entry name" value="Hypothetical protein"/>
    <property type="match status" value="1"/>
</dbReference>
<reference evidence="4" key="1">
    <citation type="journal article" date="2013" name="Genome Biol.">
        <title>Draft genome of the mountain pine beetle, Dendroctonus ponderosae Hopkins, a major forest pest.</title>
        <authorList>
            <person name="Keeling C.I."/>
            <person name="Yuen M.M."/>
            <person name="Liao N.Y."/>
            <person name="Docking T.R."/>
            <person name="Chan S.K."/>
            <person name="Taylor G.A."/>
            <person name="Palmquist D.L."/>
            <person name="Jackman S.D."/>
            <person name="Nguyen A."/>
            <person name="Li M."/>
            <person name="Henderson H."/>
            <person name="Janes J.K."/>
            <person name="Zhao Y."/>
            <person name="Pandoh P."/>
            <person name="Moore R."/>
            <person name="Sperling F.A."/>
            <person name="Huber D.P."/>
            <person name="Birol I."/>
            <person name="Jones S.J."/>
            <person name="Bohlmann J."/>
        </authorList>
    </citation>
    <scope>NUCLEOTIDE SEQUENCE</scope>
</reference>
<dbReference type="PANTHER" id="PTHR12963">
    <property type="entry name" value="THYROID RECEPTOR INTERACTING PROTEIN RELATED"/>
    <property type="match status" value="1"/>
</dbReference>
<dbReference type="GO" id="GO:0005634">
    <property type="term" value="C:nucleus"/>
    <property type="evidence" value="ECO:0007669"/>
    <property type="project" value="InterPro"/>
</dbReference>
<dbReference type="SUPFAM" id="SSF88697">
    <property type="entry name" value="PUA domain-like"/>
    <property type="match status" value="1"/>
</dbReference>
<accession>A0AAR5Q1E2</accession>
<evidence type="ECO:0000313" key="4">
    <source>
        <dbReference type="Proteomes" id="UP000019118"/>
    </source>
</evidence>
<dbReference type="Pfam" id="PF06221">
    <property type="entry name" value="zf-C2HC5"/>
    <property type="match status" value="1"/>
</dbReference>